<dbReference type="EMBL" id="JAACJM010000141">
    <property type="protein sequence ID" value="KAF5343372.1"/>
    <property type="molecule type" value="Genomic_DNA"/>
</dbReference>
<organism evidence="2 3">
    <name type="scientific">Tetrapyrgos nigripes</name>
    <dbReference type="NCBI Taxonomy" id="182062"/>
    <lineage>
        <taxon>Eukaryota</taxon>
        <taxon>Fungi</taxon>
        <taxon>Dikarya</taxon>
        <taxon>Basidiomycota</taxon>
        <taxon>Agaricomycotina</taxon>
        <taxon>Agaricomycetes</taxon>
        <taxon>Agaricomycetidae</taxon>
        <taxon>Agaricales</taxon>
        <taxon>Marasmiineae</taxon>
        <taxon>Marasmiaceae</taxon>
        <taxon>Tetrapyrgos</taxon>
    </lineage>
</organism>
<feature type="compositionally biased region" description="Basic and acidic residues" evidence="1">
    <location>
        <begin position="47"/>
        <end position="58"/>
    </location>
</feature>
<gene>
    <name evidence="2" type="ORF">D9758_015623</name>
</gene>
<dbReference type="AlphaFoldDB" id="A0A8H5CMK0"/>
<evidence type="ECO:0000313" key="2">
    <source>
        <dbReference type="EMBL" id="KAF5343372.1"/>
    </source>
</evidence>
<keyword evidence="3" id="KW-1185">Reference proteome</keyword>
<comment type="caution">
    <text evidence="2">The sequence shown here is derived from an EMBL/GenBank/DDBJ whole genome shotgun (WGS) entry which is preliminary data.</text>
</comment>
<reference evidence="2 3" key="1">
    <citation type="journal article" date="2020" name="ISME J.">
        <title>Uncovering the hidden diversity of litter-decomposition mechanisms in mushroom-forming fungi.</title>
        <authorList>
            <person name="Floudas D."/>
            <person name="Bentzer J."/>
            <person name="Ahren D."/>
            <person name="Johansson T."/>
            <person name="Persson P."/>
            <person name="Tunlid A."/>
        </authorList>
    </citation>
    <scope>NUCLEOTIDE SEQUENCE [LARGE SCALE GENOMIC DNA]</scope>
    <source>
        <strain evidence="2 3">CBS 291.85</strain>
    </source>
</reference>
<accession>A0A8H5CMK0</accession>
<dbReference type="Proteomes" id="UP000559256">
    <property type="component" value="Unassembled WGS sequence"/>
</dbReference>
<proteinExistence type="predicted"/>
<name>A0A8H5CMK0_9AGAR</name>
<protein>
    <submittedName>
        <fullName evidence="2">Uncharacterized protein</fullName>
    </submittedName>
</protein>
<evidence type="ECO:0000313" key="3">
    <source>
        <dbReference type="Proteomes" id="UP000559256"/>
    </source>
</evidence>
<feature type="region of interest" description="Disordered" evidence="1">
    <location>
        <begin position="47"/>
        <end position="77"/>
    </location>
</feature>
<evidence type="ECO:0000256" key="1">
    <source>
        <dbReference type="SAM" id="MobiDB-lite"/>
    </source>
</evidence>
<sequence>MYSKCLEHKALEVYTPPRGNVMGHVASNLGYNYPPTKEELAIFDSPRQAHSEGGHGHGDGVPGNHHNINVPQVWPSDLSQPQQWDMFMANMDQLFSAR</sequence>